<dbReference type="Pfam" id="PF00107">
    <property type="entry name" value="ADH_zinc_N"/>
    <property type="match status" value="1"/>
</dbReference>
<dbReference type="Proteomes" id="UP000001626">
    <property type="component" value="Chromosome"/>
</dbReference>
<dbReference type="PANTHER" id="PTHR43401:SF2">
    <property type="entry name" value="L-THREONINE 3-DEHYDROGENASE"/>
    <property type="match status" value="1"/>
</dbReference>
<dbReference type="SMART" id="SM00829">
    <property type="entry name" value="PKS_ER"/>
    <property type="match status" value="1"/>
</dbReference>
<dbReference type="EMBL" id="CP002171">
    <property type="protein sequence ID" value="ADL69229.1"/>
    <property type="molecule type" value="Genomic_DNA"/>
</dbReference>
<name>D9TQJ5_THETC</name>
<dbReference type="GO" id="GO:0016491">
    <property type="term" value="F:oxidoreductase activity"/>
    <property type="evidence" value="ECO:0007669"/>
    <property type="project" value="UniProtKB-KW"/>
</dbReference>
<evidence type="ECO:0000256" key="3">
    <source>
        <dbReference type="ARBA" id="ARBA00023002"/>
    </source>
</evidence>
<dbReference type="GeneID" id="93864553"/>
<keyword evidence="2 4" id="KW-0862">Zinc</keyword>
<dbReference type="HOGENOM" id="CLU_026673_11_0_9"/>
<keyword evidence="3" id="KW-0560">Oxidoreductase</keyword>
<dbReference type="PROSITE" id="PS00059">
    <property type="entry name" value="ADH_ZINC"/>
    <property type="match status" value="1"/>
</dbReference>
<dbReference type="InterPro" id="IPR011032">
    <property type="entry name" value="GroES-like_sf"/>
</dbReference>
<comment type="similarity">
    <text evidence="4">Belongs to the zinc-containing alcohol dehydrogenase family.</text>
</comment>
<proteinExistence type="inferred from homology"/>
<dbReference type="InterPro" id="IPR020843">
    <property type="entry name" value="ER"/>
</dbReference>
<dbReference type="Gene3D" id="3.40.50.720">
    <property type="entry name" value="NAD(P)-binding Rossmann-like Domain"/>
    <property type="match status" value="1"/>
</dbReference>
<dbReference type="Pfam" id="PF08240">
    <property type="entry name" value="ADH_N"/>
    <property type="match status" value="1"/>
</dbReference>
<dbReference type="InterPro" id="IPR050129">
    <property type="entry name" value="Zn_alcohol_dh"/>
</dbReference>
<dbReference type="eggNOG" id="COG1063">
    <property type="taxonomic scope" value="Bacteria"/>
</dbReference>
<dbReference type="STRING" id="580327.Tthe_1732"/>
<dbReference type="SUPFAM" id="SSF51735">
    <property type="entry name" value="NAD(P)-binding Rossmann-fold domains"/>
    <property type="match status" value="1"/>
</dbReference>
<evidence type="ECO:0000259" key="5">
    <source>
        <dbReference type="SMART" id="SM00829"/>
    </source>
</evidence>
<evidence type="ECO:0000313" key="7">
    <source>
        <dbReference type="Proteomes" id="UP000001626"/>
    </source>
</evidence>
<dbReference type="OrthoDB" id="9777057at2"/>
<dbReference type="InterPro" id="IPR002328">
    <property type="entry name" value="ADH_Zn_CS"/>
</dbReference>
<comment type="cofactor">
    <cofactor evidence="4">
        <name>Zn(2+)</name>
        <dbReference type="ChEBI" id="CHEBI:29105"/>
    </cofactor>
</comment>
<dbReference type="GO" id="GO:0008270">
    <property type="term" value="F:zinc ion binding"/>
    <property type="evidence" value="ECO:0007669"/>
    <property type="project" value="InterPro"/>
</dbReference>
<keyword evidence="7" id="KW-1185">Reference proteome</keyword>
<dbReference type="InterPro" id="IPR013154">
    <property type="entry name" value="ADH-like_N"/>
</dbReference>
<dbReference type="CDD" id="cd08236">
    <property type="entry name" value="sugar_DH"/>
    <property type="match status" value="1"/>
</dbReference>
<feature type="domain" description="Enoyl reductase (ER)" evidence="5">
    <location>
        <begin position="10"/>
        <end position="255"/>
    </location>
</feature>
<dbReference type="InterPro" id="IPR036291">
    <property type="entry name" value="NAD(P)-bd_dom_sf"/>
</dbReference>
<keyword evidence="1 4" id="KW-0479">Metal-binding</keyword>
<organism evidence="6 7">
    <name type="scientific">Thermoanaerobacterium thermosaccharolyticum (strain ATCC 7956 / DSM 571 / NCIMB 9385 / NCA 3814 / NCTC 13789 / WDCM 00135 / 2032)</name>
    <name type="common">Clostridium thermosaccharolyticum</name>
    <dbReference type="NCBI Taxonomy" id="580327"/>
    <lineage>
        <taxon>Bacteria</taxon>
        <taxon>Bacillati</taxon>
        <taxon>Bacillota</taxon>
        <taxon>Clostridia</taxon>
        <taxon>Thermoanaerobacterales</taxon>
        <taxon>Thermoanaerobacteraceae</taxon>
        <taxon>Thermoanaerobacterium</taxon>
    </lineage>
</organism>
<dbReference type="KEGG" id="ttm:Tthe_1732"/>
<evidence type="ECO:0000256" key="2">
    <source>
        <dbReference type="ARBA" id="ARBA00022833"/>
    </source>
</evidence>
<dbReference type="PANTHER" id="PTHR43401">
    <property type="entry name" value="L-THREONINE 3-DEHYDROGENASE"/>
    <property type="match status" value="1"/>
</dbReference>
<evidence type="ECO:0000256" key="4">
    <source>
        <dbReference type="RuleBase" id="RU361277"/>
    </source>
</evidence>
<gene>
    <name evidence="6" type="ordered locus">Tthe_1732</name>
</gene>
<evidence type="ECO:0000256" key="1">
    <source>
        <dbReference type="ARBA" id="ARBA00022723"/>
    </source>
</evidence>
<dbReference type="Gene3D" id="3.90.180.10">
    <property type="entry name" value="Medium-chain alcohol dehydrogenases, catalytic domain"/>
    <property type="match status" value="1"/>
</dbReference>
<dbReference type="InterPro" id="IPR013149">
    <property type="entry name" value="ADH-like_C"/>
</dbReference>
<accession>D9TQJ5</accession>
<sequence length="345" mass="38196">MKAAVIKSKGVIIFENIEKPKPKQGEALIKIKACGVCGSDLPRIYRETYHYPLVAGHEMSGIVEEVGEDVDKSIIGKRVAIFPLIPCRKCASCETGNYAQCSNYNYLGSRTDGGMAEYVVAPIWNLCPFDDRVSFEEGAMIEPATVAQHALRNARIDIGSNVVIYGAGPIGLLVAKWAKISGATNVMMVDVDEMKIDFAKKVGFDLIINSGKEDPIKWIKDITKDGADIAVEASGSYKALQQCIESIKNFGKVILLGNPDSDMNIPLKLYSKILRKEATLKGSWNTVYTSLNKNEWKTTINTLESGRLKLSDLITHKVKIEDLPETIEKMHNKDIFYTKVLMIND</sequence>
<protein>
    <submittedName>
        <fullName evidence="6">Alcohol dehydrogenase GroES domain protein</fullName>
    </submittedName>
</protein>
<dbReference type="AlphaFoldDB" id="D9TQJ5"/>
<reference evidence="6 7" key="1">
    <citation type="submission" date="2010-08" db="EMBL/GenBank/DDBJ databases">
        <title>Complete sequence of Thermoanaerobacterium thermosaccharolyticum DSM 571.</title>
        <authorList>
            <consortium name="US DOE Joint Genome Institute"/>
            <person name="Lucas S."/>
            <person name="Copeland A."/>
            <person name="Lapidus A."/>
            <person name="Cheng J.-F."/>
            <person name="Bruce D."/>
            <person name="Goodwin L."/>
            <person name="Pitluck S."/>
            <person name="Teshima H."/>
            <person name="Detter J.C."/>
            <person name="Han C."/>
            <person name="Tapia R."/>
            <person name="Land M."/>
            <person name="Hauser L."/>
            <person name="Chang Y.-J."/>
            <person name="Jeffries C."/>
            <person name="Kyrpides N."/>
            <person name="Ivanova N."/>
            <person name="Mikhailova N."/>
            <person name="Hemme C.L."/>
            <person name="Woyke T."/>
        </authorList>
    </citation>
    <scope>NUCLEOTIDE SEQUENCE [LARGE SCALE GENOMIC DNA]</scope>
    <source>
        <strain evidence="7">ATCC 7956 / DSM 571 / NCIMB 9385 / NCA 3814 / NCTC 13789 / WDCM 00135 / 2032</strain>
    </source>
</reference>
<dbReference type="RefSeq" id="WP_013298195.1">
    <property type="nucleotide sequence ID" value="NC_014410.1"/>
</dbReference>
<dbReference type="SUPFAM" id="SSF50129">
    <property type="entry name" value="GroES-like"/>
    <property type="match status" value="1"/>
</dbReference>
<evidence type="ECO:0000313" key="6">
    <source>
        <dbReference type="EMBL" id="ADL69229.1"/>
    </source>
</evidence>